<name>A0A8K0GHR2_IGNLU</name>
<dbReference type="PANTHER" id="PTHR47160">
    <property type="entry name" value="PUTATIVE-RELATED"/>
    <property type="match status" value="1"/>
</dbReference>
<evidence type="ECO:0000313" key="2">
    <source>
        <dbReference type="EMBL" id="KAF2899731.1"/>
    </source>
</evidence>
<dbReference type="EMBL" id="VTPC01002663">
    <property type="protein sequence ID" value="KAF2899731.1"/>
    <property type="molecule type" value="Genomic_DNA"/>
</dbReference>
<dbReference type="AlphaFoldDB" id="A0A8K0GHR2"/>
<accession>A0A8K0GHR2</accession>
<proteinExistence type="predicted"/>
<dbReference type="Pfam" id="PF10551">
    <property type="entry name" value="MULE"/>
    <property type="match status" value="1"/>
</dbReference>
<organism evidence="2 3">
    <name type="scientific">Ignelater luminosus</name>
    <name type="common">Cucubano</name>
    <name type="synonym">Pyrophorus luminosus</name>
    <dbReference type="NCBI Taxonomy" id="2038154"/>
    <lineage>
        <taxon>Eukaryota</taxon>
        <taxon>Metazoa</taxon>
        <taxon>Ecdysozoa</taxon>
        <taxon>Arthropoda</taxon>
        <taxon>Hexapoda</taxon>
        <taxon>Insecta</taxon>
        <taxon>Pterygota</taxon>
        <taxon>Neoptera</taxon>
        <taxon>Endopterygota</taxon>
        <taxon>Coleoptera</taxon>
        <taxon>Polyphaga</taxon>
        <taxon>Elateriformia</taxon>
        <taxon>Elateroidea</taxon>
        <taxon>Elateridae</taxon>
        <taxon>Agrypninae</taxon>
        <taxon>Pyrophorini</taxon>
        <taxon>Ignelater</taxon>
    </lineage>
</organism>
<dbReference type="OrthoDB" id="6783931at2759"/>
<sequence>MLPAARTSSNVWRKGSFMTRKKPEKIESIGNVKNISLDHVKDELLPKMVPLFVKTKTNPALRAPTSLSELVIDGPYSKTSSGEDFLLFDSGADDPNRILLFSTERNLEVLSSSDHWLCDGTFKTTPPLFTQLLTIFAIKFDAVISLVYILLPNKTNTTYKRVLEHLKNLKSDIKPTTVMTDFESALYGAFAEIFDGIQLCGCFFHFGQCFWRQIQGSPDLLAKYTDIGDPDFALKVRKLMSLAFVPPQDVIKSFVDFANSQFYRQHKKILRPLMDSFENNWIGRPFRGNRRRPPSMNIYTEGWHKKLSSLVGCYHPSIWSFIEKLKKSQNIEEKFIAGDVKSINEFLFDEIIVDEVSWKPRSSCDGDLSVGCLQATAPSSAAPDAR</sequence>
<keyword evidence="3" id="KW-1185">Reference proteome</keyword>
<reference evidence="2" key="1">
    <citation type="submission" date="2019-08" db="EMBL/GenBank/DDBJ databases">
        <title>The genome of the North American firefly Photinus pyralis.</title>
        <authorList>
            <consortium name="Photinus pyralis genome working group"/>
            <person name="Fallon T.R."/>
            <person name="Sander Lower S.E."/>
            <person name="Weng J.-K."/>
        </authorList>
    </citation>
    <scope>NUCLEOTIDE SEQUENCE</scope>
    <source>
        <strain evidence="2">TRF0915ILg1</strain>
        <tissue evidence="2">Whole body</tissue>
    </source>
</reference>
<protein>
    <recommendedName>
        <fullName evidence="1">MULE transposase domain-containing protein</fullName>
    </recommendedName>
</protein>
<dbReference type="PANTHER" id="PTHR47160:SF10">
    <property type="entry name" value="MULE TRANSPOSASE DOMAIN-CONTAINING PROTEIN"/>
    <property type="match status" value="1"/>
</dbReference>
<gene>
    <name evidence="2" type="ORF">ILUMI_06457</name>
</gene>
<feature type="non-terminal residue" evidence="2">
    <location>
        <position position="386"/>
    </location>
</feature>
<feature type="domain" description="MULE transposase" evidence="1">
    <location>
        <begin position="116"/>
        <end position="206"/>
    </location>
</feature>
<dbReference type="InterPro" id="IPR018289">
    <property type="entry name" value="MULE_transposase_dom"/>
</dbReference>
<comment type="caution">
    <text evidence="2">The sequence shown here is derived from an EMBL/GenBank/DDBJ whole genome shotgun (WGS) entry which is preliminary data.</text>
</comment>
<dbReference type="Proteomes" id="UP000801492">
    <property type="component" value="Unassembled WGS sequence"/>
</dbReference>
<evidence type="ECO:0000259" key="1">
    <source>
        <dbReference type="Pfam" id="PF10551"/>
    </source>
</evidence>
<evidence type="ECO:0000313" key="3">
    <source>
        <dbReference type="Proteomes" id="UP000801492"/>
    </source>
</evidence>